<dbReference type="Gene3D" id="3.40.50.2300">
    <property type="match status" value="1"/>
</dbReference>
<dbReference type="PROSITE" id="PS51755">
    <property type="entry name" value="OMPR_PHOB"/>
    <property type="match status" value="1"/>
</dbReference>
<evidence type="ECO:0000313" key="11">
    <source>
        <dbReference type="Proteomes" id="UP000265366"/>
    </source>
</evidence>
<dbReference type="Proteomes" id="UP000265366">
    <property type="component" value="Unassembled WGS sequence"/>
</dbReference>
<comment type="caution">
    <text evidence="10">The sequence shown here is derived from an EMBL/GenBank/DDBJ whole genome shotgun (WGS) entry which is preliminary data.</text>
</comment>
<gene>
    <name evidence="10" type="ORF">D2V17_05045</name>
</gene>
<organism evidence="10 11">
    <name type="scientific">Aurantiacibacter xanthus</name>
    <dbReference type="NCBI Taxonomy" id="1784712"/>
    <lineage>
        <taxon>Bacteria</taxon>
        <taxon>Pseudomonadati</taxon>
        <taxon>Pseudomonadota</taxon>
        <taxon>Alphaproteobacteria</taxon>
        <taxon>Sphingomonadales</taxon>
        <taxon>Erythrobacteraceae</taxon>
        <taxon>Aurantiacibacter</taxon>
    </lineage>
</organism>
<dbReference type="PANTHER" id="PTHR48111">
    <property type="entry name" value="REGULATOR OF RPOS"/>
    <property type="match status" value="1"/>
</dbReference>
<feature type="domain" description="Response regulatory" evidence="8">
    <location>
        <begin position="2"/>
        <end position="116"/>
    </location>
</feature>
<sequence length="238" mass="27182">MELLLVEDDERVRRFVRRGLEAEGYVVAAARDGIDGLQRAQAESYDVMILDVMLPGLNGREVCRQLRQSGVPTPILMLTALDHTEDKVECLRGGADDYLTKPFDFEELLARLEALARRGRGYTCGAPAVLELGNVRIDRQSMQVFLDQEPIDLTAKEYQLLDLLLSSPGRVFSRTHILNKVWGYDSDPLTNVVDVYIRRLRSKMRWDRDTGWIRTIRSYGYRLDPAMDLPEPALKRIG</sequence>
<feature type="DNA-binding region" description="OmpR/PhoB-type" evidence="7">
    <location>
        <begin position="127"/>
        <end position="225"/>
    </location>
</feature>
<dbReference type="InterPro" id="IPR001789">
    <property type="entry name" value="Sig_transdc_resp-reg_receiver"/>
</dbReference>
<dbReference type="InterPro" id="IPR016032">
    <property type="entry name" value="Sig_transdc_resp-reg_C-effctor"/>
</dbReference>
<evidence type="ECO:0000256" key="2">
    <source>
        <dbReference type="ARBA" id="ARBA00023012"/>
    </source>
</evidence>
<dbReference type="SMART" id="SM00448">
    <property type="entry name" value="REC"/>
    <property type="match status" value="1"/>
</dbReference>
<evidence type="ECO:0000256" key="1">
    <source>
        <dbReference type="ARBA" id="ARBA00022553"/>
    </source>
</evidence>
<dbReference type="CDD" id="cd00383">
    <property type="entry name" value="trans_reg_C"/>
    <property type="match status" value="1"/>
</dbReference>
<dbReference type="GO" id="GO:0005829">
    <property type="term" value="C:cytosol"/>
    <property type="evidence" value="ECO:0007669"/>
    <property type="project" value="TreeGrafter"/>
</dbReference>
<dbReference type="CDD" id="cd19935">
    <property type="entry name" value="REC_OmpR_CusR-like"/>
    <property type="match status" value="1"/>
</dbReference>
<dbReference type="SUPFAM" id="SSF52172">
    <property type="entry name" value="CheY-like"/>
    <property type="match status" value="1"/>
</dbReference>
<keyword evidence="5" id="KW-0804">Transcription</keyword>
<dbReference type="Gene3D" id="6.10.250.690">
    <property type="match status" value="1"/>
</dbReference>
<dbReference type="Gene3D" id="1.10.10.10">
    <property type="entry name" value="Winged helix-like DNA-binding domain superfamily/Winged helix DNA-binding domain"/>
    <property type="match status" value="1"/>
</dbReference>
<accession>A0A3A1P8W6</accession>
<keyword evidence="11" id="KW-1185">Reference proteome</keyword>
<keyword evidence="1 6" id="KW-0597">Phosphoprotein</keyword>
<dbReference type="EMBL" id="QXFM01000052">
    <property type="protein sequence ID" value="RIV89986.1"/>
    <property type="molecule type" value="Genomic_DNA"/>
</dbReference>
<evidence type="ECO:0000256" key="7">
    <source>
        <dbReference type="PROSITE-ProRule" id="PRU01091"/>
    </source>
</evidence>
<keyword evidence="2" id="KW-0902">Two-component regulatory system</keyword>
<dbReference type="SUPFAM" id="SSF46894">
    <property type="entry name" value="C-terminal effector domain of the bipartite response regulators"/>
    <property type="match status" value="1"/>
</dbReference>
<evidence type="ECO:0000313" key="10">
    <source>
        <dbReference type="EMBL" id="RIV89986.1"/>
    </source>
</evidence>
<dbReference type="InterPro" id="IPR011006">
    <property type="entry name" value="CheY-like_superfamily"/>
</dbReference>
<dbReference type="GO" id="GO:0000976">
    <property type="term" value="F:transcription cis-regulatory region binding"/>
    <property type="evidence" value="ECO:0007669"/>
    <property type="project" value="TreeGrafter"/>
</dbReference>
<dbReference type="FunFam" id="3.40.50.2300:FF:000001">
    <property type="entry name" value="DNA-binding response regulator PhoB"/>
    <property type="match status" value="1"/>
</dbReference>
<protein>
    <submittedName>
        <fullName evidence="10">DNA-binding response regulator</fullName>
    </submittedName>
</protein>
<proteinExistence type="predicted"/>
<keyword evidence="4 7" id="KW-0238">DNA-binding</keyword>
<dbReference type="FunFam" id="1.10.10.10:FF:000005">
    <property type="entry name" value="Two-component system response regulator"/>
    <property type="match status" value="1"/>
</dbReference>
<dbReference type="GO" id="GO:0006355">
    <property type="term" value="P:regulation of DNA-templated transcription"/>
    <property type="evidence" value="ECO:0007669"/>
    <property type="project" value="InterPro"/>
</dbReference>
<dbReference type="Pfam" id="PF00072">
    <property type="entry name" value="Response_reg"/>
    <property type="match status" value="1"/>
</dbReference>
<dbReference type="GO" id="GO:0032993">
    <property type="term" value="C:protein-DNA complex"/>
    <property type="evidence" value="ECO:0007669"/>
    <property type="project" value="TreeGrafter"/>
</dbReference>
<dbReference type="PROSITE" id="PS50110">
    <property type="entry name" value="RESPONSE_REGULATORY"/>
    <property type="match status" value="1"/>
</dbReference>
<dbReference type="InterPro" id="IPR036388">
    <property type="entry name" value="WH-like_DNA-bd_sf"/>
</dbReference>
<evidence type="ECO:0000256" key="5">
    <source>
        <dbReference type="ARBA" id="ARBA00023163"/>
    </source>
</evidence>
<keyword evidence="3" id="KW-0805">Transcription regulation</keyword>
<evidence type="ECO:0000259" key="8">
    <source>
        <dbReference type="PROSITE" id="PS50110"/>
    </source>
</evidence>
<dbReference type="GO" id="GO:0000156">
    <property type="term" value="F:phosphorelay response regulator activity"/>
    <property type="evidence" value="ECO:0007669"/>
    <property type="project" value="TreeGrafter"/>
</dbReference>
<name>A0A3A1P8W6_9SPHN</name>
<feature type="modified residue" description="4-aspartylphosphate" evidence="6">
    <location>
        <position position="51"/>
    </location>
</feature>
<dbReference type="InterPro" id="IPR039420">
    <property type="entry name" value="WalR-like"/>
</dbReference>
<evidence type="ECO:0000259" key="9">
    <source>
        <dbReference type="PROSITE" id="PS51755"/>
    </source>
</evidence>
<dbReference type="OrthoDB" id="7425392at2"/>
<dbReference type="PANTHER" id="PTHR48111:SF1">
    <property type="entry name" value="TWO-COMPONENT RESPONSE REGULATOR ORR33"/>
    <property type="match status" value="1"/>
</dbReference>
<feature type="domain" description="OmpR/PhoB-type" evidence="9">
    <location>
        <begin position="127"/>
        <end position="225"/>
    </location>
</feature>
<evidence type="ECO:0000256" key="3">
    <source>
        <dbReference type="ARBA" id="ARBA00023015"/>
    </source>
</evidence>
<dbReference type="SMART" id="SM00862">
    <property type="entry name" value="Trans_reg_C"/>
    <property type="match status" value="1"/>
</dbReference>
<reference evidence="10 11" key="1">
    <citation type="submission" date="2018-08" db="EMBL/GenBank/DDBJ databases">
        <title>Erythrobacter zhengii sp.nov., a bacterium isolated from deep-sea sediment.</title>
        <authorList>
            <person name="Fang C."/>
            <person name="Wu Y.-H."/>
            <person name="Sun C."/>
            <person name="Wang H."/>
            <person name="Cheng H."/>
            <person name="Meng F.-X."/>
            <person name="Wang C.-S."/>
            <person name="Xu X.-W."/>
        </authorList>
    </citation>
    <scope>NUCLEOTIDE SEQUENCE [LARGE SCALE GENOMIC DNA]</scope>
    <source>
        <strain evidence="10 11">CCTCC AB 2015396</strain>
    </source>
</reference>
<dbReference type="Pfam" id="PF00486">
    <property type="entry name" value="Trans_reg_C"/>
    <property type="match status" value="1"/>
</dbReference>
<dbReference type="RefSeq" id="WP_119592008.1">
    <property type="nucleotide sequence ID" value="NZ_QXFM01000052.1"/>
</dbReference>
<evidence type="ECO:0000256" key="6">
    <source>
        <dbReference type="PROSITE-ProRule" id="PRU00169"/>
    </source>
</evidence>
<dbReference type="InterPro" id="IPR001867">
    <property type="entry name" value="OmpR/PhoB-type_DNA-bd"/>
</dbReference>
<dbReference type="AlphaFoldDB" id="A0A3A1P8W6"/>
<evidence type="ECO:0000256" key="4">
    <source>
        <dbReference type="ARBA" id="ARBA00023125"/>
    </source>
</evidence>